<evidence type="ECO:0000313" key="3">
    <source>
        <dbReference type="Proteomes" id="UP000708208"/>
    </source>
</evidence>
<protein>
    <submittedName>
        <fullName evidence="2">Uncharacterized protein</fullName>
    </submittedName>
</protein>
<dbReference type="AlphaFoldDB" id="A0A8J2J2D8"/>
<reference evidence="2" key="1">
    <citation type="submission" date="2021-06" db="EMBL/GenBank/DDBJ databases">
        <authorList>
            <person name="Hodson N. C."/>
            <person name="Mongue J. A."/>
            <person name="Jaron S. K."/>
        </authorList>
    </citation>
    <scope>NUCLEOTIDE SEQUENCE</scope>
</reference>
<feature type="signal peptide" evidence="1">
    <location>
        <begin position="1"/>
        <end position="22"/>
    </location>
</feature>
<sequence>MHSLTYLLAAFVLALSILDGLAKEEVSCKSIMGEMTKRQLQGISKCTKSMKFKNGKEKSQKMMCILKCVMANEGILSAEGKMDKETFAAFLEKEVPPSMKDRAKEVLGKCRDAHGDALDPSDEFCKSYDPLIKCFMGAVMQLCPS</sequence>
<dbReference type="GO" id="GO:0005549">
    <property type="term" value="F:odorant binding"/>
    <property type="evidence" value="ECO:0007669"/>
    <property type="project" value="InterPro"/>
</dbReference>
<dbReference type="OrthoDB" id="8250520at2759"/>
<keyword evidence="1" id="KW-0732">Signal</keyword>
<gene>
    <name evidence="2" type="ORF">AFUS01_LOCUS1614</name>
</gene>
<dbReference type="InterPro" id="IPR006170">
    <property type="entry name" value="PBP/GOBP"/>
</dbReference>
<accession>A0A8J2J2D8</accession>
<evidence type="ECO:0000313" key="2">
    <source>
        <dbReference type="EMBL" id="CAG7665322.1"/>
    </source>
</evidence>
<comment type="caution">
    <text evidence="2">The sequence shown here is derived from an EMBL/GenBank/DDBJ whole genome shotgun (WGS) entry which is preliminary data.</text>
</comment>
<organism evidence="2 3">
    <name type="scientific">Allacma fusca</name>
    <dbReference type="NCBI Taxonomy" id="39272"/>
    <lineage>
        <taxon>Eukaryota</taxon>
        <taxon>Metazoa</taxon>
        <taxon>Ecdysozoa</taxon>
        <taxon>Arthropoda</taxon>
        <taxon>Hexapoda</taxon>
        <taxon>Collembola</taxon>
        <taxon>Symphypleona</taxon>
        <taxon>Sminthuridae</taxon>
        <taxon>Allacma</taxon>
    </lineage>
</organism>
<dbReference type="Proteomes" id="UP000708208">
    <property type="component" value="Unassembled WGS sequence"/>
</dbReference>
<keyword evidence="3" id="KW-1185">Reference proteome</keyword>
<proteinExistence type="predicted"/>
<evidence type="ECO:0000256" key="1">
    <source>
        <dbReference type="SAM" id="SignalP"/>
    </source>
</evidence>
<dbReference type="EMBL" id="CAJVCH010008967">
    <property type="protein sequence ID" value="CAG7665322.1"/>
    <property type="molecule type" value="Genomic_DNA"/>
</dbReference>
<dbReference type="Pfam" id="PF01395">
    <property type="entry name" value="PBP_GOBP"/>
    <property type="match status" value="1"/>
</dbReference>
<feature type="chain" id="PRO_5035227464" evidence="1">
    <location>
        <begin position="23"/>
        <end position="145"/>
    </location>
</feature>
<name>A0A8J2J2D8_9HEXA</name>